<dbReference type="STRING" id="273121.WS0622"/>
<evidence type="ECO:0000256" key="1">
    <source>
        <dbReference type="ARBA" id="ARBA00022475"/>
    </source>
</evidence>
<dbReference type="GO" id="GO:0004609">
    <property type="term" value="F:phosphatidylserine decarboxylase activity"/>
    <property type="evidence" value="ECO:0007669"/>
    <property type="project" value="InterPro"/>
</dbReference>
<keyword evidence="6" id="KW-0865">Zymogen</keyword>
<gene>
    <name evidence="12" type="ordered locus">WS0622</name>
</gene>
<keyword evidence="9" id="KW-1208">Phospholipid metabolism</keyword>
<keyword evidence="4" id="KW-0443">Lipid metabolism</keyword>
<dbReference type="RefSeq" id="WP_011138553.1">
    <property type="nucleotide sequence ID" value="NC_005090.1"/>
</dbReference>
<name>Q7MSA8_WOLSU</name>
<dbReference type="GO" id="GO:0008654">
    <property type="term" value="P:phospholipid biosynthetic process"/>
    <property type="evidence" value="ECO:0007669"/>
    <property type="project" value="UniProtKB-KW"/>
</dbReference>
<evidence type="ECO:0000256" key="2">
    <source>
        <dbReference type="ARBA" id="ARBA00022516"/>
    </source>
</evidence>
<evidence type="ECO:0000256" key="9">
    <source>
        <dbReference type="ARBA" id="ARBA00023264"/>
    </source>
</evidence>
<evidence type="ECO:0000256" key="11">
    <source>
        <dbReference type="SAM" id="Phobius"/>
    </source>
</evidence>
<evidence type="ECO:0000256" key="3">
    <source>
        <dbReference type="ARBA" id="ARBA00022793"/>
    </source>
</evidence>
<keyword evidence="5 11" id="KW-0472">Membrane</keyword>
<dbReference type="PANTHER" id="PTHR35809:SF1">
    <property type="entry name" value="ARCHAETIDYLSERINE DECARBOXYLASE PROENZYME-RELATED"/>
    <property type="match status" value="1"/>
</dbReference>
<evidence type="ECO:0000256" key="8">
    <source>
        <dbReference type="ARBA" id="ARBA00023239"/>
    </source>
</evidence>
<evidence type="ECO:0000313" key="12">
    <source>
        <dbReference type="EMBL" id="CAE09753.1"/>
    </source>
</evidence>
<evidence type="ECO:0000256" key="7">
    <source>
        <dbReference type="ARBA" id="ARBA00023209"/>
    </source>
</evidence>
<proteinExistence type="predicted"/>
<dbReference type="AlphaFoldDB" id="Q7MSA8"/>
<evidence type="ECO:0000256" key="4">
    <source>
        <dbReference type="ARBA" id="ARBA00023098"/>
    </source>
</evidence>
<dbReference type="InterPro" id="IPR033175">
    <property type="entry name" value="PSD-A"/>
</dbReference>
<dbReference type="InterPro" id="IPR003817">
    <property type="entry name" value="PS_Dcarbxylase"/>
</dbReference>
<dbReference type="eggNOG" id="COG0688">
    <property type="taxonomic scope" value="Bacteria"/>
</dbReference>
<keyword evidence="8" id="KW-0456">Lyase</keyword>
<organism evidence="13">
    <name type="scientific">Wolinella succinogenes (strain ATCC 29543 / DSM 1740 / CCUG 13145 / JCM 31913 / LMG 7466 / NCTC 11488 / FDC 602W)</name>
    <name type="common">Vibrio succinogenes</name>
    <dbReference type="NCBI Taxonomy" id="273121"/>
    <lineage>
        <taxon>Bacteria</taxon>
        <taxon>Pseudomonadati</taxon>
        <taxon>Campylobacterota</taxon>
        <taxon>Epsilonproteobacteria</taxon>
        <taxon>Campylobacterales</taxon>
        <taxon>Helicobacteraceae</taxon>
        <taxon>Wolinella</taxon>
    </lineage>
</organism>
<keyword evidence="3" id="KW-0210">Decarboxylase</keyword>
<dbReference type="EMBL" id="BX571658">
    <property type="protein sequence ID" value="CAE09753.1"/>
    <property type="molecule type" value="Genomic_DNA"/>
</dbReference>
<dbReference type="KEGG" id="wsu:WS0622"/>
<keyword evidence="11" id="KW-1133">Transmembrane helix</keyword>
<feature type="transmembrane region" description="Helical" evidence="11">
    <location>
        <begin position="12"/>
        <end position="28"/>
    </location>
</feature>
<dbReference type="Pfam" id="PF02666">
    <property type="entry name" value="PS_Dcarbxylase"/>
    <property type="match status" value="1"/>
</dbReference>
<keyword evidence="1" id="KW-1003">Cell membrane</keyword>
<keyword evidence="10" id="KW-0670">Pyruvate</keyword>
<dbReference type="HOGENOM" id="CLU_109842_1_0_7"/>
<keyword evidence="2" id="KW-0444">Lipid biosynthesis</keyword>
<evidence type="ECO:0000256" key="5">
    <source>
        <dbReference type="ARBA" id="ARBA00023136"/>
    </source>
</evidence>
<evidence type="ECO:0000256" key="10">
    <source>
        <dbReference type="ARBA" id="ARBA00023317"/>
    </source>
</evidence>
<evidence type="ECO:0000256" key="6">
    <source>
        <dbReference type="ARBA" id="ARBA00023145"/>
    </source>
</evidence>
<keyword evidence="7" id="KW-0594">Phospholipid biosynthesis</keyword>
<evidence type="ECO:0000313" key="13">
    <source>
        <dbReference type="Proteomes" id="UP000000422"/>
    </source>
</evidence>
<dbReference type="Proteomes" id="UP000000422">
    <property type="component" value="Chromosome"/>
</dbReference>
<sequence>MKQTTTQIIAKEGWIWLGVFGFLTLFFLALEWNFAAFLFLVLLGSSLLSYYNPERIPDETGENLLLAPVDGVVKKIEKRDDACVVTIHSPLCMVGILRMPLEGLITLNETREGLRPLRIEKSVREGIYARGELGVQSRWGALLMRFSPVLFEENLYLYPKPDSKITQGARVGFFKHGHLEMVLPSSVSLKVCEGDTIKGGETLLGSFPL</sequence>
<dbReference type="PANTHER" id="PTHR35809">
    <property type="entry name" value="ARCHAETIDYLSERINE DECARBOXYLASE PROENZYME-RELATED"/>
    <property type="match status" value="1"/>
</dbReference>
<reference evidence="12 13" key="1">
    <citation type="journal article" date="2003" name="Proc. Natl. Acad. Sci. U.S.A.">
        <title>Complete genome sequence and analysis of Wolinella succinogenes.</title>
        <authorList>
            <person name="Baar C."/>
            <person name="Eppinger M."/>
            <person name="Raddatz G."/>
            <person name="Simon JM."/>
            <person name="Lanz C."/>
            <person name="Klimmek O."/>
            <person name="Nandakumar R."/>
            <person name="Gross R."/>
            <person name="Rosinus A."/>
            <person name="Keller H."/>
            <person name="Jagtap P."/>
            <person name="Linke B."/>
            <person name="Meyer F."/>
            <person name="Lederer H."/>
            <person name="Schuster S.C."/>
        </authorList>
    </citation>
    <scope>NUCLEOTIDE SEQUENCE [LARGE SCALE GENOMIC DNA]</scope>
    <source>
        <strain evidence="13">ATCC 29543 / DSM 1740 / CCUG 13145 / JCM 31913 / LMG 7466 / NCTC 11488 / FDC 602W</strain>
    </source>
</reference>
<keyword evidence="11" id="KW-0812">Transmembrane</keyword>
<accession>Q7MSA8</accession>
<protein>
    <recommendedName>
        <fullName evidence="14">Phosphatidylserine decarboxylase</fullName>
    </recommendedName>
</protein>
<evidence type="ECO:0008006" key="14">
    <source>
        <dbReference type="Google" id="ProtNLM"/>
    </source>
</evidence>
<keyword evidence="13" id="KW-1185">Reference proteome</keyword>